<dbReference type="Proteomes" id="UP000317747">
    <property type="component" value="Unassembled WGS sequence"/>
</dbReference>
<dbReference type="EMBL" id="VHJA01000027">
    <property type="protein sequence ID" value="TPV47633.1"/>
    <property type="molecule type" value="Genomic_DNA"/>
</dbReference>
<dbReference type="RefSeq" id="WP_128084311.1">
    <property type="nucleotide sequence ID" value="NZ_CP071406.1"/>
</dbReference>
<comment type="caution">
    <text evidence="1">The sequence shown here is derived from an EMBL/GenBank/DDBJ whole genome shotgun (WGS) entry which is preliminary data.</text>
</comment>
<dbReference type="OrthoDB" id="6540571at2"/>
<name>A0A506QMX1_9GAMM</name>
<keyword evidence="2" id="KW-1185">Reference proteome</keyword>
<proteinExistence type="predicted"/>
<organism evidence="1 2">
    <name type="scientific">Pantoea deleyi</name>
    <dbReference type="NCBI Taxonomy" id="470932"/>
    <lineage>
        <taxon>Bacteria</taxon>
        <taxon>Pseudomonadati</taxon>
        <taxon>Pseudomonadota</taxon>
        <taxon>Gammaproteobacteria</taxon>
        <taxon>Enterobacterales</taxon>
        <taxon>Erwiniaceae</taxon>
        <taxon>Pantoea</taxon>
    </lineage>
</organism>
<evidence type="ECO:0000313" key="1">
    <source>
        <dbReference type="EMBL" id="TPV47633.1"/>
    </source>
</evidence>
<gene>
    <name evidence="1" type="ORF">FJW01_03350</name>
</gene>
<evidence type="ECO:0000313" key="2">
    <source>
        <dbReference type="Proteomes" id="UP000317747"/>
    </source>
</evidence>
<dbReference type="AlphaFoldDB" id="A0A506QMX1"/>
<sequence>MVHIDLCTKEGVMKAYAFQTPMQAMTLLDKIKDDEFQWFNLEWDGQRFTCPYHFIKRLSSRSYIKSFWR</sequence>
<protein>
    <submittedName>
        <fullName evidence="1">Uncharacterized protein</fullName>
    </submittedName>
</protein>
<accession>A0A506QMX1</accession>
<reference evidence="1 2" key="1">
    <citation type="submission" date="2019-06" db="EMBL/GenBank/DDBJ databases">
        <title>Taxogenomics and systematics of the genus Pantoea.</title>
        <authorList>
            <person name="Tambong J.T."/>
        </authorList>
    </citation>
    <scope>NUCLEOTIDE SEQUENCE [LARGE SCALE GENOMIC DNA]</scope>
    <source>
        <strain evidence="1 2">LMG 24200</strain>
    </source>
</reference>